<dbReference type="KEGG" id="mars:A8C75_17910"/>
<dbReference type="InterPro" id="IPR050619">
    <property type="entry name" value="Flavodoxin"/>
</dbReference>
<dbReference type="Pfam" id="PF00258">
    <property type="entry name" value="Flavodoxin_1"/>
    <property type="match status" value="1"/>
</dbReference>
<dbReference type="AlphaFoldDB" id="A0A1A9F235"/>
<dbReference type="GO" id="GO:0009055">
    <property type="term" value="F:electron transfer activity"/>
    <property type="evidence" value="ECO:0007669"/>
    <property type="project" value="UniProtKB-UniRule"/>
</dbReference>
<evidence type="ECO:0000256" key="1">
    <source>
        <dbReference type="ARBA" id="ARBA00001917"/>
    </source>
</evidence>
<keyword evidence="6 8" id="KW-0288">FMN</keyword>
<dbReference type="InterPro" id="IPR008254">
    <property type="entry name" value="Flavodoxin/NO_synth"/>
</dbReference>
<gene>
    <name evidence="10" type="ORF">A8C75_17910</name>
</gene>
<evidence type="ECO:0000256" key="3">
    <source>
        <dbReference type="ARBA" id="ARBA00005267"/>
    </source>
</evidence>
<evidence type="ECO:0000256" key="8">
    <source>
        <dbReference type="PIRNR" id="PIRNR038996"/>
    </source>
</evidence>
<dbReference type="InterPro" id="IPR001226">
    <property type="entry name" value="Flavodoxin_CS"/>
</dbReference>
<accession>A0A1A9F235</accession>
<evidence type="ECO:0000256" key="4">
    <source>
        <dbReference type="ARBA" id="ARBA00022448"/>
    </source>
</evidence>
<feature type="domain" description="Flavodoxin-like" evidence="9">
    <location>
        <begin position="5"/>
        <end position="168"/>
    </location>
</feature>
<evidence type="ECO:0000313" key="11">
    <source>
        <dbReference type="Proteomes" id="UP000078070"/>
    </source>
</evidence>
<dbReference type="NCBIfam" id="TIGR01752">
    <property type="entry name" value="flav_long"/>
    <property type="match status" value="1"/>
</dbReference>
<reference evidence="10 11" key="2">
    <citation type="journal article" date="2018" name="Int. J. Syst. Evol. Microbiol.">
        <title>Marinobacterium aestuarii sp. nov., a benzene-degrading marine bacterium isolated from estuary sediment.</title>
        <authorList>
            <person name="Bae S.S."/>
            <person name="Jung J."/>
            <person name="Chung D."/>
            <person name="Baek K."/>
        </authorList>
    </citation>
    <scope>NUCLEOTIDE SEQUENCE [LARGE SCALE GENOMIC DNA]</scope>
    <source>
        <strain evidence="10 11">ST58-10</strain>
    </source>
</reference>
<dbReference type="InterPro" id="IPR010086">
    <property type="entry name" value="Flavodoxin_lc"/>
</dbReference>
<dbReference type="PROSITE" id="PS00201">
    <property type="entry name" value="FLAVODOXIN"/>
    <property type="match status" value="1"/>
</dbReference>
<evidence type="ECO:0000256" key="6">
    <source>
        <dbReference type="ARBA" id="ARBA00022643"/>
    </source>
</evidence>
<comment type="function">
    <text evidence="2 8">Low-potential electron donor to a number of redox enzymes.</text>
</comment>
<dbReference type="SUPFAM" id="SSF52218">
    <property type="entry name" value="Flavoproteins"/>
    <property type="match status" value="1"/>
</dbReference>
<dbReference type="PANTHER" id="PTHR42809:SF3">
    <property type="entry name" value="FLAVODOXIN 2"/>
    <property type="match status" value="1"/>
</dbReference>
<keyword evidence="11" id="KW-1185">Reference proteome</keyword>
<evidence type="ECO:0000256" key="5">
    <source>
        <dbReference type="ARBA" id="ARBA00022630"/>
    </source>
</evidence>
<dbReference type="STRING" id="1821621.A8C75_17910"/>
<evidence type="ECO:0000256" key="2">
    <source>
        <dbReference type="ARBA" id="ARBA00003297"/>
    </source>
</evidence>
<protein>
    <recommendedName>
        <fullName evidence="8">Flavodoxin</fullName>
    </recommendedName>
</protein>
<keyword evidence="7 8" id="KW-0249">Electron transport</keyword>
<dbReference type="OrthoDB" id="359268at2"/>
<dbReference type="PIRSF" id="PIRSF038996">
    <property type="entry name" value="FldA"/>
    <property type="match status" value="1"/>
</dbReference>
<dbReference type="PROSITE" id="PS50902">
    <property type="entry name" value="FLAVODOXIN_LIKE"/>
    <property type="match status" value="1"/>
</dbReference>
<reference evidence="11" key="1">
    <citation type="submission" date="2016-05" db="EMBL/GenBank/DDBJ databases">
        <authorList>
            <person name="Baek K."/>
            <person name="Yang S.-J."/>
        </authorList>
    </citation>
    <scope>NUCLEOTIDE SEQUENCE [LARGE SCALE GENOMIC DNA]</scope>
    <source>
        <strain evidence="11">ST58-10</strain>
    </source>
</reference>
<organism evidence="10 11">
    <name type="scientific">Marinobacterium aestuarii</name>
    <dbReference type="NCBI Taxonomy" id="1821621"/>
    <lineage>
        <taxon>Bacteria</taxon>
        <taxon>Pseudomonadati</taxon>
        <taxon>Pseudomonadota</taxon>
        <taxon>Gammaproteobacteria</taxon>
        <taxon>Oceanospirillales</taxon>
        <taxon>Oceanospirillaceae</taxon>
        <taxon>Marinobacterium</taxon>
    </lineage>
</organism>
<evidence type="ECO:0000313" key="10">
    <source>
        <dbReference type="EMBL" id="ANG64162.1"/>
    </source>
</evidence>
<comment type="similarity">
    <text evidence="3 8">Belongs to the flavodoxin family.</text>
</comment>
<dbReference type="GO" id="GO:0010181">
    <property type="term" value="F:FMN binding"/>
    <property type="evidence" value="ECO:0007669"/>
    <property type="project" value="UniProtKB-UniRule"/>
</dbReference>
<keyword evidence="4 8" id="KW-0813">Transport</keyword>
<name>A0A1A9F235_9GAMM</name>
<evidence type="ECO:0000259" key="9">
    <source>
        <dbReference type="PROSITE" id="PS50902"/>
    </source>
</evidence>
<dbReference type="EMBL" id="CP015839">
    <property type="protein sequence ID" value="ANG64162.1"/>
    <property type="molecule type" value="Genomic_DNA"/>
</dbReference>
<keyword evidence="5 8" id="KW-0285">Flavoprotein</keyword>
<proteinExistence type="inferred from homology"/>
<sequence>MAAPIGLFYGSTTGNTAHVAERLFQLAGPGLIDLHDIADTALAAVDDYSCLIFGISTWDFGEQQIDWQDLWPALDALDLQGRRCAFFGLGDQLGYGDWYLDAMGLLHERLQARGALVVGAWPCTEDYDFRASLALNDAGDCFVGLVLDEDSQRSETDARLERWLPQVLAAFDLSD</sequence>
<dbReference type="Gene3D" id="3.40.50.360">
    <property type="match status" value="1"/>
</dbReference>
<evidence type="ECO:0000256" key="7">
    <source>
        <dbReference type="ARBA" id="ARBA00022982"/>
    </source>
</evidence>
<dbReference type="RefSeq" id="WP_067385523.1">
    <property type="nucleotide sequence ID" value="NZ_CP015839.1"/>
</dbReference>
<dbReference type="InterPro" id="IPR029039">
    <property type="entry name" value="Flavoprotein-like_sf"/>
</dbReference>
<dbReference type="Proteomes" id="UP000078070">
    <property type="component" value="Chromosome"/>
</dbReference>
<comment type="cofactor">
    <cofactor evidence="1 8">
        <name>FMN</name>
        <dbReference type="ChEBI" id="CHEBI:58210"/>
    </cofactor>
</comment>
<dbReference type="PANTHER" id="PTHR42809">
    <property type="entry name" value="FLAVODOXIN 2"/>
    <property type="match status" value="1"/>
</dbReference>